<evidence type="ECO:0000256" key="3">
    <source>
        <dbReference type="SAM" id="MobiDB-lite"/>
    </source>
</evidence>
<keyword evidence="7" id="KW-1185">Reference proteome</keyword>
<evidence type="ECO:0000259" key="4">
    <source>
        <dbReference type="SMART" id="SM01359"/>
    </source>
</evidence>
<dbReference type="SUPFAM" id="SSF48239">
    <property type="entry name" value="Terpenoid cyclases/Protein prenyltransferases"/>
    <property type="match status" value="1"/>
</dbReference>
<sequence length="1987" mass="217862">MSSNESEPTPPRPRLARRIFGELRWTPPTWAAVLGHALARFARAVFGWVRRNPKRIALSVVALGLLVVAADAGYRWYQSRPQPVRYSLSATSPSLTPLDDGTPRWDSVHVRFTGSVAPLEAIGKPVTAGITLKPEHPGTWRWSNDRTLSFVPGADWGVGQEYRVTLDRSLFPEHILLESYETLFRSEPFTASINSMEFYEDPRNPKEKRVVATVAFSHPVDPASLVRNLSLRFDVPKEGLLGSRPQEHKFNVTYDKLKGQAYLQSDLIPIPDKEATMVLRMASGVQAARGGKGTEGIQERQVTIPGMFSYFRVSGTHVSLVRNDRYEPEQVLIVNLTTGVTEEELRKNLQVWVLPKDKPATADEAARTNHSWSDARLIGDELLAKAEKLALDPVPADKEHATLHSFRIRADVGRYLYIRLKKGTRSAGGYVLAEEFNSTESVPRFPEEVSILHEGALLSLAGEKKVTVLSRDVQALRFQLGRVLPDQLNHLVSQTEGRFAHPSFSNYRFDEQNITESFSVVRPLEGVGRGKAQYAAFDLTEYLTPANNPSARRGLFFFKVQSWDAAHNRTTGKEDSRLLLVTDLGLVVKDSADGSHDLFVQSLGAGLPAEGVTVSVLGKNGLPVLSATTDADGHVAFPKLTDFTREQTPIAYLARKGEDFAFLPFNRSDRQLNFSRFDVGGMTSGTTPERLTAFLFSDRGLYRPGDTFHVAMVVKPSDWSQPPTGVPLEASVTDPRGLEVHKQKLSLSATGLESLQYTTEETSPTGHYAVNLYVVKDGLRGSLLGSTQVRVEEFLPDRMRITTRFETDRLEGWVPPQGLKGRVTLKNLFGIAAADRRVSAELSFSPAYPGFRQYPGYTFHDPMMATRSFSERLEDSTTNDEGEVELELGLEKFEKATWRVSLLAEGYEAEGGRGVSSEASVLVSPLPYLVGFKPDGGLTYLSQGSARSVDFIAVDPTLKKKAVQGLKAELVERRWVSVLTQQPNGTYAYQSARRDTVLRTRELTISEAGFKYALSTEQPGDFVVVVKDGEGTELSRVDYTVAGHANLTRTLEKNAELEVKLSRQDYAPGDEIELNIKAPYTGAGLITLERERVHAWVWFKADATSTVQKIRLPPGLEGNGYVNVTFVRAMDSQEIFMSPLSYGVVPFSVSKDSRVLQVTLTSAEKGRPGEPYRIRYKGNRPGRAVVYAVDEGILQVASYSTPDPLAHFFKKRALEVRTGQILDLLLPEFSVSKAVSSMGGDDEGMAAIGKNLNPFKRKRDKPVAYWSGVVDIDETERELVYPVPDSFNGELRVMAVAVGQESVGASTRRAVIRGPFVITPSVPTFVAPGDEFNVGVAVANSVEGAGKGSEVTLELKTSEHLEVLDEARRTLKIDEGREGSTTFRVRAKSVLGSGTLTFTSSLGKEKGRQSVDLSVRPAVPYLTSVKGGYVKDGEADLAVPRKMHGAFRTLEVSASPMPLGLARGLSAYLEKYPYGCTEQLVSRAFPAVTLKGRRELLGQGPQVADASFAAALHTLRTRQNDEGAFGLWAANSYAPVLPSIYALHFLTEAKERGFAVPADMMNRGLTWLGTLAEREPQDLTQARNVAYAQYVLTRNGKVQGSAVNVLREWLDANAAETWPVDLTAAYVGATYKLLKQEKEATRAMKKVLIGAPQENDYAALYDGLVYDAQVLYLISRHFPERLPSITGAMLVSLAKPLGEERFNTLSSAYAILGLEAYAKALGEQGTPSRAGVALLEKVADTLRPLTVPEGLFPKVAFSEQATSVRVKSGASAPLFFQVTQAGYDAQVPTAPIIEKLEVQRELRSLDGKVVTDVPLGGEVEVHLKLRGLQGNMSHIAITDLLPGGFEVVLERPAPPEPEPEAEPESEGDSEYGEGDSSSEGDESYEGGGSEDESQDNSYREPEPAPVAGGWLPPVGSDRSSFSPEYVDVREDRVVLYGTAGTTVTEFIYRIKATNAGRFVMPPAFAEGMYDRSVKARSVASQVTVTAP</sequence>
<dbReference type="PANTHER" id="PTHR40094:SF1">
    <property type="entry name" value="UBIQUITIN DOMAIN-CONTAINING PROTEIN"/>
    <property type="match status" value="1"/>
</dbReference>
<organism evidence="6 7">
    <name type="scientific">Myxococcus llanfairpwllgwyngyllgogerychwyrndrobwllllantysiliogogogochensis</name>
    <dbReference type="NCBI Taxonomy" id="2590453"/>
    <lineage>
        <taxon>Bacteria</taxon>
        <taxon>Pseudomonadati</taxon>
        <taxon>Myxococcota</taxon>
        <taxon>Myxococcia</taxon>
        <taxon>Myxococcales</taxon>
        <taxon>Cystobacterineae</taxon>
        <taxon>Myxococcaceae</taxon>
        <taxon>Myxococcus</taxon>
    </lineage>
</organism>
<dbReference type="SMART" id="SM01360">
    <property type="entry name" value="A2M"/>
    <property type="match status" value="1"/>
</dbReference>
<dbReference type="InterPro" id="IPR041246">
    <property type="entry name" value="Bact_MG10"/>
</dbReference>
<dbReference type="Pfam" id="PF17972">
    <property type="entry name" value="bMG5"/>
    <property type="match status" value="1"/>
</dbReference>
<dbReference type="EMBL" id="VIFM01000015">
    <property type="protein sequence ID" value="TQF16924.1"/>
    <property type="molecule type" value="Genomic_DNA"/>
</dbReference>
<dbReference type="Pfam" id="PF17962">
    <property type="entry name" value="bMG6"/>
    <property type="match status" value="1"/>
</dbReference>
<feature type="domain" description="Alpha-2-macroglobulin bait region" evidence="4">
    <location>
        <begin position="1057"/>
        <end position="1196"/>
    </location>
</feature>
<gene>
    <name evidence="6" type="ORF">FJV41_05770</name>
</gene>
<dbReference type="Gene3D" id="2.60.40.1930">
    <property type="match status" value="1"/>
</dbReference>
<dbReference type="Pfam" id="PF07703">
    <property type="entry name" value="A2M_BRD"/>
    <property type="match status" value="1"/>
</dbReference>
<dbReference type="InterPro" id="IPR001599">
    <property type="entry name" value="Macroglobln_a2"/>
</dbReference>
<feature type="region of interest" description="Disordered" evidence="3">
    <location>
        <begin position="1849"/>
        <end position="1922"/>
    </location>
</feature>
<dbReference type="InterPro" id="IPR051802">
    <property type="entry name" value="YfhM-like"/>
</dbReference>
<dbReference type="SMART" id="SM01359">
    <property type="entry name" value="A2M_N_2"/>
    <property type="match status" value="1"/>
</dbReference>
<dbReference type="Gene3D" id="1.50.10.20">
    <property type="match status" value="1"/>
</dbReference>
<dbReference type="InterPro" id="IPR041203">
    <property type="entry name" value="Bact_A2M_MG5"/>
</dbReference>
<evidence type="ECO:0000259" key="5">
    <source>
        <dbReference type="SMART" id="SM01360"/>
    </source>
</evidence>
<dbReference type="InterPro" id="IPR002890">
    <property type="entry name" value="MG2"/>
</dbReference>
<proteinExistence type="inferred from homology"/>
<dbReference type="Pfam" id="PF17973">
    <property type="entry name" value="bMG10"/>
    <property type="match status" value="1"/>
</dbReference>
<evidence type="ECO:0000256" key="2">
    <source>
        <dbReference type="ARBA" id="ARBA00022729"/>
    </source>
</evidence>
<accession>A0A540X8C4</accession>
<evidence type="ECO:0000256" key="1">
    <source>
        <dbReference type="ARBA" id="ARBA00010556"/>
    </source>
</evidence>
<dbReference type="Pfam" id="PF00207">
    <property type="entry name" value="A2M"/>
    <property type="match status" value="1"/>
</dbReference>
<dbReference type="Pfam" id="PF11974">
    <property type="entry name" value="bMG3"/>
    <property type="match status" value="1"/>
</dbReference>
<dbReference type="Proteomes" id="UP000315369">
    <property type="component" value="Unassembled WGS sequence"/>
</dbReference>
<protein>
    <submittedName>
        <fullName evidence="6">Alpha-2-macroglobulin family protein</fullName>
    </submittedName>
</protein>
<dbReference type="RefSeq" id="WP_141641398.1">
    <property type="nucleotide sequence ID" value="NZ_VIFM01000015.1"/>
</dbReference>
<dbReference type="OrthoDB" id="9767116at2"/>
<feature type="compositionally biased region" description="Acidic residues" evidence="3">
    <location>
        <begin position="1857"/>
        <end position="1894"/>
    </location>
</feature>
<comment type="similarity">
    <text evidence="1">Belongs to the protease inhibitor I39 (alpha-2-macroglobulin) family. Bacterial alpha-2-macroglobulin subfamily.</text>
</comment>
<dbReference type="InterPro" id="IPR008930">
    <property type="entry name" value="Terpenoid_cyclase/PrenylTrfase"/>
</dbReference>
<evidence type="ECO:0000313" key="7">
    <source>
        <dbReference type="Proteomes" id="UP000315369"/>
    </source>
</evidence>
<dbReference type="InterPro" id="IPR041462">
    <property type="entry name" value="Bact_A2M_MG6"/>
</dbReference>
<dbReference type="PANTHER" id="PTHR40094">
    <property type="entry name" value="ALPHA-2-MACROGLOBULIN HOMOLOG"/>
    <property type="match status" value="1"/>
</dbReference>
<dbReference type="InterPro" id="IPR021868">
    <property type="entry name" value="Alpha_2_Macroglob_MG3"/>
</dbReference>
<dbReference type="Pfam" id="PF01835">
    <property type="entry name" value="MG2"/>
    <property type="match status" value="1"/>
</dbReference>
<dbReference type="CDD" id="cd02891">
    <property type="entry name" value="A2M_like"/>
    <property type="match status" value="1"/>
</dbReference>
<name>A0A540X8C4_9BACT</name>
<reference evidence="6 7" key="1">
    <citation type="submission" date="2019-06" db="EMBL/GenBank/DDBJ databases">
        <authorList>
            <person name="Livingstone P."/>
            <person name="Whitworth D."/>
        </authorList>
    </citation>
    <scope>NUCLEOTIDE SEQUENCE [LARGE SCALE GENOMIC DNA]</scope>
    <source>
        <strain evidence="6 7">AM401</strain>
    </source>
</reference>
<evidence type="ECO:0000313" key="6">
    <source>
        <dbReference type="EMBL" id="TQF16924.1"/>
    </source>
</evidence>
<keyword evidence="2" id="KW-0732">Signal</keyword>
<dbReference type="Gene3D" id="2.60.40.3710">
    <property type="match status" value="1"/>
</dbReference>
<comment type="caution">
    <text evidence="6">The sequence shown here is derived from an EMBL/GenBank/DDBJ whole genome shotgun (WGS) entry which is preliminary data.</text>
</comment>
<feature type="domain" description="Alpha-2-macroglobulin" evidence="5">
    <location>
        <begin position="1263"/>
        <end position="1353"/>
    </location>
</feature>
<dbReference type="InterPro" id="IPR011625">
    <property type="entry name" value="A2M_N_BRD"/>
</dbReference>
<dbReference type="GO" id="GO:0004866">
    <property type="term" value="F:endopeptidase inhibitor activity"/>
    <property type="evidence" value="ECO:0007669"/>
    <property type="project" value="InterPro"/>
</dbReference>